<sequence length="207" mass="22644">MKLAYTIFTLLAIASKLLGKPISEDSSQQDVHPAATPDSPLQKIDPNTGVDDVIATLLQIGVDVVTLDKTISALQLTKDSIPLLQSQTRAITDSLDTLIAQTLLLSYLSPIESTRVTANTVILKPTYTHLLKVISEQRLTLCAMQYCKEIHDWVGQFRIKLLVSTVTANAILVLPDAVLTEAAWAVQDREFPPVLAASHGPYNWKLS</sequence>
<evidence type="ECO:0000313" key="2">
    <source>
        <dbReference type="Proteomes" id="UP000249057"/>
    </source>
</evidence>
<keyword evidence="2" id="KW-1185">Reference proteome</keyword>
<proteinExistence type="predicted"/>
<protein>
    <submittedName>
        <fullName evidence="1">Peptidase</fullName>
    </submittedName>
</protein>
<dbReference type="EMBL" id="KZ825343">
    <property type="protein sequence ID" value="RAH45708.1"/>
    <property type="molecule type" value="Genomic_DNA"/>
</dbReference>
<gene>
    <name evidence="1" type="ORF">BO95DRAFT_363181</name>
</gene>
<organism evidence="1 2">
    <name type="scientific">Aspergillus brunneoviolaceus CBS 621.78</name>
    <dbReference type="NCBI Taxonomy" id="1450534"/>
    <lineage>
        <taxon>Eukaryota</taxon>
        <taxon>Fungi</taxon>
        <taxon>Dikarya</taxon>
        <taxon>Ascomycota</taxon>
        <taxon>Pezizomycotina</taxon>
        <taxon>Eurotiomycetes</taxon>
        <taxon>Eurotiomycetidae</taxon>
        <taxon>Eurotiales</taxon>
        <taxon>Aspergillaceae</taxon>
        <taxon>Aspergillus</taxon>
        <taxon>Aspergillus subgen. Circumdati</taxon>
    </lineage>
</organism>
<dbReference type="Proteomes" id="UP000249057">
    <property type="component" value="Unassembled WGS sequence"/>
</dbReference>
<name>A0ACD1G973_9EURO</name>
<evidence type="ECO:0000313" key="1">
    <source>
        <dbReference type="EMBL" id="RAH45708.1"/>
    </source>
</evidence>
<reference evidence="1" key="1">
    <citation type="submission" date="2018-02" db="EMBL/GenBank/DDBJ databases">
        <title>The genomes of Aspergillus section Nigri reveals drivers in fungal speciation.</title>
        <authorList>
            <consortium name="DOE Joint Genome Institute"/>
            <person name="Vesth T.C."/>
            <person name="Nybo J."/>
            <person name="Theobald S."/>
            <person name="Brandl J."/>
            <person name="Frisvad J.C."/>
            <person name="Nielsen K.F."/>
            <person name="Lyhne E.K."/>
            <person name="Kogle M.E."/>
            <person name="Kuo A."/>
            <person name="Riley R."/>
            <person name="Clum A."/>
            <person name="Nolan M."/>
            <person name="Lipzen A."/>
            <person name="Salamov A."/>
            <person name="Henrissat B."/>
            <person name="Wiebenga A."/>
            <person name="De vries R.P."/>
            <person name="Grigoriev I.V."/>
            <person name="Mortensen U.H."/>
            <person name="Andersen M.R."/>
            <person name="Baker S.E."/>
        </authorList>
    </citation>
    <scope>NUCLEOTIDE SEQUENCE</scope>
    <source>
        <strain evidence="1">CBS 621.78</strain>
    </source>
</reference>
<accession>A0ACD1G973</accession>